<accession>A0A4S8JJK4</accession>
<feature type="compositionally biased region" description="Low complexity" evidence="4">
    <location>
        <begin position="131"/>
        <end position="145"/>
    </location>
</feature>
<keyword evidence="2" id="KW-0285">Flavoprotein</keyword>
<sequence length="145" mass="14983">MAHTLLLPLFFICGLTSTVGPTVEPAEMLLQPAGEGQLSLDPSEVATAAVDFGGVARAEPLAVMRPGCAGDVVRLVRAAYRSARWFPVSDRGHGHSNQRPGALAGRRRGPDEPRSDRAPPDAGVLAVHGRGTTSTSGGVISGSMC</sequence>
<evidence type="ECO:0000256" key="1">
    <source>
        <dbReference type="ARBA" id="ARBA00005466"/>
    </source>
</evidence>
<keyword evidence="5" id="KW-0732">Signal</keyword>
<keyword evidence="3" id="KW-0560">Oxidoreductase</keyword>
<dbReference type="GO" id="GO:0016491">
    <property type="term" value="F:oxidoreductase activity"/>
    <property type="evidence" value="ECO:0007669"/>
    <property type="project" value="UniProtKB-KW"/>
</dbReference>
<feature type="compositionally biased region" description="Basic and acidic residues" evidence="4">
    <location>
        <begin position="108"/>
        <end position="119"/>
    </location>
</feature>
<dbReference type="InterPro" id="IPR036318">
    <property type="entry name" value="FAD-bd_PCMH-like_sf"/>
</dbReference>
<dbReference type="InterPro" id="IPR016167">
    <property type="entry name" value="FAD-bd_PCMH_sub1"/>
</dbReference>
<dbReference type="STRING" id="52838.A0A4S8JJK4"/>
<dbReference type="PROSITE" id="PS00862">
    <property type="entry name" value="OX2_COVAL_FAD"/>
    <property type="match status" value="1"/>
</dbReference>
<dbReference type="EMBL" id="PYDT01000005">
    <property type="protein sequence ID" value="THU61789.1"/>
    <property type="molecule type" value="Genomic_DNA"/>
</dbReference>
<feature type="signal peptide" evidence="5">
    <location>
        <begin position="1"/>
        <end position="18"/>
    </location>
</feature>
<comment type="similarity">
    <text evidence="1">Belongs to the oxygen-dependent FAD-linked oxidoreductase family.</text>
</comment>
<dbReference type="InterPro" id="IPR006093">
    <property type="entry name" value="Oxy_OxRdtase_FAD_BS"/>
</dbReference>
<dbReference type="Proteomes" id="UP000317650">
    <property type="component" value="Chromosome 7"/>
</dbReference>
<dbReference type="AlphaFoldDB" id="A0A4S8JJK4"/>
<comment type="caution">
    <text evidence="6">The sequence shown here is derived from an EMBL/GenBank/DDBJ whole genome shotgun (WGS) entry which is preliminary data.</text>
</comment>
<feature type="region of interest" description="Disordered" evidence="4">
    <location>
        <begin position="87"/>
        <end position="145"/>
    </location>
</feature>
<organism evidence="6 7">
    <name type="scientific">Musa balbisiana</name>
    <name type="common">Banana</name>
    <dbReference type="NCBI Taxonomy" id="52838"/>
    <lineage>
        <taxon>Eukaryota</taxon>
        <taxon>Viridiplantae</taxon>
        <taxon>Streptophyta</taxon>
        <taxon>Embryophyta</taxon>
        <taxon>Tracheophyta</taxon>
        <taxon>Spermatophyta</taxon>
        <taxon>Magnoliopsida</taxon>
        <taxon>Liliopsida</taxon>
        <taxon>Zingiberales</taxon>
        <taxon>Musaceae</taxon>
        <taxon>Musa</taxon>
    </lineage>
</organism>
<evidence type="ECO:0000256" key="2">
    <source>
        <dbReference type="ARBA" id="ARBA00022827"/>
    </source>
</evidence>
<feature type="chain" id="PRO_5020757861" evidence="5">
    <location>
        <begin position="19"/>
        <end position="145"/>
    </location>
</feature>
<dbReference type="Gene3D" id="3.30.43.10">
    <property type="entry name" value="Uridine Diphospho-n-acetylenolpyruvylglucosamine Reductase, domain 2"/>
    <property type="match status" value="1"/>
</dbReference>
<gene>
    <name evidence="6" type="ORF">C4D60_Mb07t26980</name>
</gene>
<evidence type="ECO:0000313" key="7">
    <source>
        <dbReference type="Proteomes" id="UP000317650"/>
    </source>
</evidence>
<evidence type="ECO:0000256" key="5">
    <source>
        <dbReference type="SAM" id="SignalP"/>
    </source>
</evidence>
<evidence type="ECO:0000256" key="4">
    <source>
        <dbReference type="SAM" id="MobiDB-lite"/>
    </source>
</evidence>
<name>A0A4S8JJK4_MUSBA</name>
<keyword evidence="2" id="KW-0274">FAD</keyword>
<dbReference type="GO" id="GO:0050660">
    <property type="term" value="F:flavin adenine dinucleotide binding"/>
    <property type="evidence" value="ECO:0007669"/>
    <property type="project" value="InterPro"/>
</dbReference>
<protein>
    <submittedName>
        <fullName evidence="6">Uncharacterized protein</fullName>
    </submittedName>
</protein>
<proteinExistence type="inferred from homology"/>
<dbReference type="SUPFAM" id="SSF56176">
    <property type="entry name" value="FAD-binding/transporter-associated domain-like"/>
    <property type="match status" value="1"/>
</dbReference>
<reference evidence="6 7" key="1">
    <citation type="journal article" date="2019" name="Nat. Plants">
        <title>Genome sequencing of Musa balbisiana reveals subgenome evolution and function divergence in polyploid bananas.</title>
        <authorList>
            <person name="Yao X."/>
        </authorList>
    </citation>
    <scope>NUCLEOTIDE SEQUENCE [LARGE SCALE GENOMIC DNA]</scope>
    <source>
        <strain evidence="7">cv. DH-PKW</strain>
        <tissue evidence="6">Leaves</tissue>
    </source>
</reference>
<evidence type="ECO:0000313" key="6">
    <source>
        <dbReference type="EMBL" id="THU61789.1"/>
    </source>
</evidence>
<keyword evidence="7" id="KW-1185">Reference proteome</keyword>
<evidence type="ECO:0000256" key="3">
    <source>
        <dbReference type="ARBA" id="ARBA00023002"/>
    </source>
</evidence>